<feature type="domain" description="TonB-dependent transporter Oar-like beta-barrel" evidence="7">
    <location>
        <begin position="259"/>
        <end position="1292"/>
    </location>
</feature>
<keyword evidence="8" id="KW-0675">Receptor</keyword>
<dbReference type="GO" id="GO:0015344">
    <property type="term" value="F:siderophore uptake transmembrane transporter activity"/>
    <property type="evidence" value="ECO:0007669"/>
    <property type="project" value="TreeGrafter"/>
</dbReference>
<dbReference type="EMBL" id="CP003130">
    <property type="protein sequence ID" value="AEU36614.1"/>
    <property type="molecule type" value="Genomic_DNA"/>
</dbReference>
<evidence type="ECO:0000313" key="8">
    <source>
        <dbReference type="EMBL" id="AEU36614.1"/>
    </source>
</evidence>
<dbReference type="RefSeq" id="WP_014265492.1">
    <property type="nucleotide sequence ID" value="NC_016631.1"/>
</dbReference>
<dbReference type="KEGG" id="gma:AciX8_2296"/>
<organism evidence="8 9">
    <name type="scientific">Granulicella mallensis (strain ATCC BAA-1857 / DSM 23137 / MP5ACTX8)</name>
    <dbReference type="NCBI Taxonomy" id="682795"/>
    <lineage>
        <taxon>Bacteria</taxon>
        <taxon>Pseudomonadati</taxon>
        <taxon>Acidobacteriota</taxon>
        <taxon>Terriglobia</taxon>
        <taxon>Terriglobales</taxon>
        <taxon>Acidobacteriaceae</taxon>
        <taxon>Granulicella</taxon>
    </lineage>
</organism>
<dbReference type="GO" id="GO:0009279">
    <property type="term" value="C:cell outer membrane"/>
    <property type="evidence" value="ECO:0007669"/>
    <property type="project" value="UniProtKB-SubCell"/>
</dbReference>
<dbReference type="Proteomes" id="UP000007113">
    <property type="component" value="Chromosome"/>
</dbReference>
<evidence type="ECO:0000256" key="2">
    <source>
        <dbReference type="ARBA" id="ARBA00022448"/>
    </source>
</evidence>
<dbReference type="STRING" id="682795.AciX8_2296"/>
<dbReference type="Gene3D" id="2.40.170.20">
    <property type="entry name" value="TonB-dependent receptor, beta-barrel domain"/>
    <property type="match status" value="1"/>
</dbReference>
<evidence type="ECO:0000313" key="9">
    <source>
        <dbReference type="Proteomes" id="UP000007113"/>
    </source>
</evidence>
<evidence type="ECO:0000256" key="4">
    <source>
        <dbReference type="ARBA" id="ARBA00022692"/>
    </source>
</evidence>
<keyword evidence="2" id="KW-0813">Transport</keyword>
<dbReference type="GO" id="GO:0044718">
    <property type="term" value="P:siderophore transmembrane transport"/>
    <property type="evidence" value="ECO:0007669"/>
    <property type="project" value="TreeGrafter"/>
</dbReference>
<name>G8NWA2_GRAMM</name>
<gene>
    <name evidence="8" type="ordered locus">AciX8_2296</name>
</gene>
<proteinExistence type="predicted"/>
<dbReference type="Pfam" id="PF25183">
    <property type="entry name" value="OMP_b-brl_4"/>
    <property type="match status" value="1"/>
</dbReference>
<keyword evidence="3" id="KW-1134">Transmembrane beta strand</keyword>
<keyword evidence="5" id="KW-0472">Membrane</keyword>
<dbReference type="Pfam" id="PF13620">
    <property type="entry name" value="CarboxypepD_reg"/>
    <property type="match status" value="1"/>
</dbReference>
<evidence type="ECO:0000259" key="7">
    <source>
        <dbReference type="Pfam" id="PF25183"/>
    </source>
</evidence>
<comment type="subcellular location">
    <subcellularLocation>
        <location evidence="1">Cell outer membrane</location>
        <topology evidence="1">Multi-pass membrane protein</topology>
    </subcellularLocation>
</comment>
<dbReference type="PANTHER" id="PTHR30069">
    <property type="entry name" value="TONB-DEPENDENT OUTER MEMBRANE RECEPTOR"/>
    <property type="match status" value="1"/>
</dbReference>
<dbReference type="SUPFAM" id="SSF49464">
    <property type="entry name" value="Carboxypeptidase regulatory domain-like"/>
    <property type="match status" value="1"/>
</dbReference>
<keyword evidence="9" id="KW-1185">Reference proteome</keyword>
<evidence type="ECO:0000256" key="5">
    <source>
        <dbReference type="ARBA" id="ARBA00023136"/>
    </source>
</evidence>
<keyword evidence="6" id="KW-0998">Cell outer membrane</keyword>
<dbReference type="InterPro" id="IPR039426">
    <property type="entry name" value="TonB-dep_rcpt-like"/>
</dbReference>
<reference evidence="8 9" key="1">
    <citation type="submission" date="2011-11" db="EMBL/GenBank/DDBJ databases">
        <title>Complete sequence of Granulicella mallensis MP5ACTX8.</title>
        <authorList>
            <consortium name="US DOE Joint Genome Institute"/>
            <person name="Lucas S."/>
            <person name="Copeland A."/>
            <person name="Lapidus A."/>
            <person name="Cheng J.-F."/>
            <person name="Goodwin L."/>
            <person name="Pitluck S."/>
            <person name="Peters L."/>
            <person name="Lu M."/>
            <person name="Detter J.C."/>
            <person name="Han C."/>
            <person name="Tapia R."/>
            <person name="Land M."/>
            <person name="Hauser L."/>
            <person name="Kyrpides N."/>
            <person name="Ivanova N."/>
            <person name="Mikhailova N."/>
            <person name="Pagani I."/>
            <person name="Rawat S."/>
            <person name="Mannisto M."/>
            <person name="Haggblom M."/>
            <person name="Woyke T."/>
        </authorList>
    </citation>
    <scope>NUCLEOTIDE SEQUENCE [LARGE SCALE GENOMIC DNA]</scope>
    <source>
        <strain evidence="9">ATCC BAA-1857 / DSM 23137 / MP5ACTX8</strain>
    </source>
</reference>
<dbReference type="PANTHER" id="PTHR30069:SF46">
    <property type="entry name" value="OAR PROTEIN"/>
    <property type="match status" value="1"/>
</dbReference>
<protein>
    <submittedName>
        <fullName evidence="8">TonB-dependent receptor plug</fullName>
    </submittedName>
</protein>
<keyword evidence="4" id="KW-0812">Transmembrane</keyword>
<evidence type="ECO:0000256" key="1">
    <source>
        <dbReference type="ARBA" id="ARBA00004571"/>
    </source>
</evidence>
<dbReference type="InterPro" id="IPR057601">
    <property type="entry name" value="Oar-like_b-barrel"/>
</dbReference>
<sequence>MQHRNTKKTYASEELLKAIAKYAVSLTLLFLLAPFLIDGHSALAQTGGQGALEGTITDTTGAVIPHVTVTATDQASGVGTTRVSSGAGLYSITPLIPGIYTITVKAAGFETLTQKNIEVNGLTVTGFNAKLNVGSSQQDVTVTEAPPQLQTTDAAVEAVITNETYESLPLIMNNQQRDPTGFATLAVGAQGGARAPIFSGTGNYLAEVYMDGIPTTTSNQQGDNRVVANGVPVESVDQLQIISSGPSAEYQGAGAIGFTIKSGGNKYHGQIVDLIRNTIFDTWGFAGNQATTSAVVNGKITTVPAGKNIEHQNELSAAVGGPIPFTRHKGFFFANYDKFHGRIGVNPSVFTIPTALMKTGDFTELGTGTYIYNPLSNSCVGSKCTRQPFMGLKNGVPTANVIPTSYLSPISLNEQQYMPDPNLPGIANNFLEGGLSGFDNHELVFKIDYDLTSSQRFSFVYSHGVRQTVGYGANLPVPYAAADSSSISPTMLIFEHSFAVTSRMVNQFKYGFTRFPQPVIAPTDGLAPYRAGPDLGIGGLPPGQSSGNFPGTTFGATTAFATAQSSWTEAGASDATHNTVPNAYTIVDNFQWNKGQHNMTFGIQMQWLQDNATSQSSPSGIYTQAFAGTSTANYVGTSLSSTATGYSYASFLLGAVNSGATSVPLFNETGGRFRPISPYFQDDWKILPNLTLNLGLRWDYLPPFHEAQDRFAFFNPNINNPQTGTAGELQYAGFRGSDISCECRTPVQTYWKNWGPRLGAEFSPDPKTVFRAGFAIAYSRAGGVGGRAGDASGTGQSGFGSSIILPPAVSTGVAAGPSYYLNNSAAFTAAGVANTNFGGPGYAIPAPTGPSASSLVLGIGNYVNGAGSYVTAGGAPAYADPYLSGRAPEFIFYNFAMQKVLTKDMTVTLGYSGSESHFVGGAGIAGFWSGQLDPKYLATLGSVLATDGATNILNAPATPANIAIAEAADPSVKVPYVNYAQTQSGSANSNATIGRMLRPYPQYSSPPSPEWDNVANLSYNAFQLTLKQREFKGVTFTLNYTYSRNIGDDGTTRSAFAVPASASSNGVAIAGKNRADRDLVITDVPQNLNAYGLAKSPFGKNKIGGDNWALRNLAGGWQIAGIFSYTSGNPLLVVGSGCTNPSGGTCMPDLAPGRTRDSIRIHGGYGGKGVTYANFATTQYLDPTAFAPLQTFALPAGAPSNAVPITKIGSSPRSSLNLWTPSHYNLDAALQRSFNITPERVKFIFRADCFDVTNKVTFAFPSNQTETVSVTKAATSSAFGELTSFSGNRRFQFSGRITF</sequence>
<dbReference type="SUPFAM" id="SSF56935">
    <property type="entry name" value="Porins"/>
    <property type="match status" value="1"/>
</dbReference>
<dbReference type="eggNOG" id="COG4771">
    <property type="taxonomic scope" value="Bacteria"/>
</dbReference>
<dbReference type="HOGENOM" id="CLU_006298_0_0_0"/>
<evidence type="ECO:0000256" key="3">
    <source>
        <dbReference type="ARBA" id="ARBA00022452"/>
    </source>
</evidence>
<dbReference type="InterPro" id="IPR008969">
    <property type="entry name" value="CarboxyPept-like_regulatory"/>
</dbReference>
<dbReference type="InterPro" id="IPR036942">
    <property type="entry name" value="Beta-barrel_TonB_sf"/>
</dbReference>
<evidence type="ECO:0000256" key="6">
    <source>
        <dbReference type="ARBA" id="ARBA00023237"/>
    </source>
</evidence>
<dbReference type="Gene3D" id="2.60.40.1120">
    <property type="entry name" value="Carboxypeptidase-like, regulatory domain"/>
    <property type="match status" value="1"/>
</dbReference>
<dbReference type="OrthoDB" id="97893at2"/>
<accession>G8NWA2</accession>